<evidence type="ECO:0000313" key="11">
    <source>
        <dbReference type="Proteomes" id="UP000800041"/>
    </source>
</evidence>
<dbReference type="SUPFAM" id="SSF51011">
    <property type="entry name" value="Glycosyl hydrolase domain"/>
    <property type="match status" value="1"/>
</dbReference>
<dbReference type="AlphaFoldDB" id="A0A6G1HES3"/>
<dbReference type="InterPro" id="IPR048395">
    <property type="entry name" value="Glyco_hydro_31_C"/>
</dbReference>
<dbReference type="PANTHER" id="PTHR43053">
    <property type="entry name" value="GLYCOSIDASE FAMILY 31"/>
    <property type="match status" value="1"/>
</dbReference>
<dbReference type="SUPFAM" id="SSF74650">
    <property type="entry name" value="Galactose mutarotase-like"/>
    <property type="match status" value="1"/>
</dbReference>
<gene>
    <name evidence="10" type="ORF">K402DRAFT_368146</name>
</gene>
<dbReference type="InterPro" id="IPR025887">
    <property type="entry name" value="Glyco_hydro_31_N_dom"/>
</dbReference>
<feature type="domain" description="Glycosyl hydrolase family 31 C-terminal" evidence="9">
    <location>
        <begin position="597"/>
        <end position="686"/>
    </location>
</feature>
<evidence type="ECO:0000256" key="2">
    <source>
        <dbReference type="ARBA" id="ARBA00022801"/>
    </source>
</evidence>
<proteinExistence type="inferred from homology"/>
<dbReference type="Pfam" id="PF13802">
    <property type="entry name" value="Gal_mutarotas_2"/>
    <property type="match status" value="1"/>
</dbReference>
<dbReference type="OrthoDB" id="10070917at2759"/>
<accession>A0A6G1HES3</accession>
<dbReference type="EC" id="3.2.1.177" evidence="5"/>
<dbReference type="PANTHER" id="PTHR43053:SF4">
    <property type="entry name" value="MYOGENESIS-REGULATING GLYCOSIDASE"/>
    <property type="match status" value="1"/>
</dbReference>
<keyword evidence="2 6" id="KW-0378">Hydrolase</keyword>
<dbReference type="Gene3D" id="2.60.40.1760">
    <property type="entry name" value="glycosyl hydrolase (family 31)"/>
    <property type="match status" value="1"/>
</dbReference>
<dbReference type="Gene3D" id="2.60.40.1180">
    <property type="entry name" value="Golgi alpha-mannosidase II"/>
    <property type="match status" value="1"/>
</dbReference>
<organism evidence="10 11">
    <name type="scientific">Aulographum hederae CBS 113979</name>
    <dbReference type="NCBI Taxonomy" id="1176131"/>
    <lineage>
        <taxon>Eukaryota</taxon>
        <taxon>Fungi</taxon>
        <taxon>Dikarya</taxon>
        <taxon>Ascomycota</taxon>
        <taxon>Pezizomycotina</taxon>
        <taxon>Dothideomycetes</taxon>
        <taxon>Pleosporomycetidae</taxon>
        <taxon>Aulographales</taxon>
        <taxon>Aulographaceae</taxon>
    </lineage>
</organism>
<reference evidence="10" key="1">
    <citation type="journal article" date="2020" name="Stud. Mycol.">
        <title>101 Dothideomycetes genomes: a test case for predicting lifestyles and emergence of pathogens.</title>
        <authorList>
            <person name="Haridas S."/>
            <person name="Albert R."/>
            <person name="Binder M."/>
            <person name="Bloem J."/>
            <person name="Labutti K."/>
            <person name="Salamov A."/>
            <person name="Andreopoulos B."/>
            <person name="Baker S."/>
            <person name="Barry K."/>
            <person name="Bills G."/>
            <person name="Bluhm B."/>
            <person name="Cannon C."/>
            <person name="Castanera R."/>
            <person name="Culley D."/>
            <person name="Daum C."/>
            <person name="Ezra D."/>
            <person name="Gonzalez J."/>
            <person name="Henrissat B."/>
            <person name="Kuo A."/>
            <person name="Liang C."/>
            <person name="Lipzen A."/>
            <person name="Lutzoni F."/>
            <person name="Magnuson J."/>
            <person name="Mondo S."/>
            <person name="Nolan M."/>
            <person name="Ohm R."/>
            <person name="Pangilinan J."/>
            <person name="Park H.-J."/>
            <person name="Ramirez L."/>
            <person name="Alfaro M."/>
            <person name="Sun H."/>
            <person name="Tritt A."/>
            <person name="Yoshinaga Y."/>
            <person name="Zwiers L.-H."/>
            <person name="Turgeon B."/>
            <person name="Goodwin S."/>
            <person name="Spatafora J."/>
            <person name="Crous P."/>
            <person name="Grigoriev I."/>
        </authorList>
    </citation>
    <scope>NUCLEOTIDE SEQUENCE</scope>
    <source>
        <strain evidence="10">CBS 113979</strain>
    </source>
</reference>
<feature type="domain" description="Glycoside hydrolase family 31 N-terminal" evidence="8">
    <location>
        <begin position="55"/>
        <end position="231"/>
    </location>
</feature>
<dbReference type="Pfam" id="PF21365">
    <property type="entry name" value="Glyco_hydro_31_3rd"/>
    <property type="match status" value="1"/>
</dbReference>
<dbReference type="EMBL" id="ML977139">
    <property type="protein sequence ID" value="KAF1991519.1"/>
    <property type="molecule type" value="Genomic_DNA"/>
</dbReference>
<dbReference type="InterPro" id="IPR013780">
    <property type="entry name" value="Glyco_hydro_b"/>
</dbReference>
<dbReference type="NCBIfam" id="NF007940">
    <property type="entry name" value="PRK10658.1"/>
    <property type="match status" value="1"/>
</dbReference>
<dbReference type="GO" id="GO:0005975">
    <property type="term" value="P:carbohydrate metabolic process"/>
    <property type="evidence" value="ECO:0007669"/>
    <property type="project" value="InterPro"/>
</dbReference>
<dbReference type="Pfam" id="PF01055">
    <property type="entry name" value="Glyco_hydro_31_2nd"/>
    <property type="match status" value="1"/>
</dbReference>
<comment type="catalytic activity">
    <reaction evidence="4">
        <text>Hydrolysis of terminal, non-reducing alpha-D-xylose residues with release of alpha-D-xylose.</text>
        <dbReference type="EC" id="3.2.1.177"/>
    </reaction>
</comment>
<dbReference type="CDD" id="cd14752">
    <property type="entry name" value="GH31_N"/>
    <property type="match status" value="1"/>
</dbReference>
<dbReference type="InterPro" id="IPR000322">
    <property type="entry name" value="Glyco_hydro_31_TIM"/>
</dbReference>
<dbReference type="Gene3D" id="3.20.20.80">
    <property type="entry name" value="Glycosidases"/>
    <property type="match status" value="1"/>
</dbReference>
<evidence type="ECO:0000256" key="6">
    <source>
        <dbReference type="RuleBase" id="RU361185"/>
    </source>
</evidence>
<evidence type="ECO:0000259" key="8">
    <source>
        <dbReference type="Pfam" id="PF13802"/>
    </source>
</evidence>
<name>A0A6G1HES3_9PEZI</name>
<dbReference type="SUPFAM" id="SSF51445">
    <property type="entry name" value="(Trans)glycosidases"/>
    <property type="match status" value="1"/>
</dbReference>
<dbReference type="FunFam" id="2.60.40.1760:FF:000009">
    <property type="entry name" value="Sugar hydrolase"/>
    <property type="match status" value="1"/>
</dbReference>
<feature type="domain" description="Glycoside hydrolase family 31 TIM barrel" evidence="7">
    <location>
        <begin position="273"/>
        <end position="588"/>
    </location>
</feature>
<dbReference type="Proteomes" id="UP000800041">
    <property type="component" value="Unassembled WGS sequence"/>
</dbReference>
<comment type="similarity">
    <text evidence="1 6">Belongs to the glycosyl hydrolase 31 family.</text>
</comment>
<evidence type="ECO:0000313" key="10">
    <source>
        <dbReference type="EMBL" id="KAF1991519.1"/>
    </source>
</evidence>
<dbReference type="InterPro" id="IPR017853">
    <property type="entry name" value="GH"/>
</dbReference>
<dbReference type="InterPro" id="IPR050985">
    <property type="entry name" value="Alpha-glycosidase_related"/>
</dbReference>
<evidence type="ECO:0000256" key="3">
    <source>
        <dbReference type="ARBA" id="ARBA00023295"/>
    </source>
</evidence>
<evidence type="ECO:0000256" key="5">
    <source>
        <dbReference type="ARBA" id="ARBA00066962"/>
    </source>
</evidence>
<dbReference type="CDD" id="cd06593">
    <property type="entry name" value="GH31_xylosidase_YicI"/>
    <property type="match status" value="1"/>
</dbReference>
<dbReference type="GO" id="GO:0030246">
    <property type="term" value="F:carbohydrate binding"/>
    <property type="evidence" value="ECO:0007669"/>
    <property type="project" value="InterPro"/>
</dbReference>
<dbReference type="FunFam" id="3.20.20.80:FF:000053">
    <property type="entry name" value="Alpha-xylosidase YicI"/>
    <property type="match status" value="1"/>
</dbReference>
<evidence type="ECO:0000256" key="4">
    <source>
        <dbReference type="ARBA" id="ARBA00052064"/>
    </source>
</evidence>
<keyword evidence="11" id="KW-1185">Reference proteome</keyword>
<evidence type="ECO:0000259" key="9">
    <source>
        <dbReference type="Pfam" id="PF21365"/>
    </source>
</evidence>
<sequence length="759" mass="84721">MKFTEGMWRLREGIKIDWMGNVDKITEKESDLKLLLTKPLRHRGDTLNSATLSTTITSPFPDIIGVKYVHWTGEEDKGPHFELNASQEHSSVRVSKTAEQVTYQSGNLTLNINTTKNNFNGTFAGPTGKKLTGHSFRSVGYVADETASPYSDGLYRVREGHTFAALDLGVKETLYGLGERFGPFVKNGQTVDMSNEDGGTSSEMAYKNIPFYLSSAGYGVFVNHPGRVSFEAQSERTTRVNMSVPGEFIEYFVVYGPGPKEIIEKYTALTGRPPVVPAWSYGLWLTTSFTTNYDEKTVTGFLDGFKKRNIPLGTFHFDCFWMRGFEWCNFEFDKEMFPDPEGYLSRLKAQGQKICVWINPYIGQESALFDEGKKNGYFVKKLDGGVWQWDNWQAGMALVDFTNPAACTWYASYLSKLAAMGVDAFKTDFGERVPVQGVKYHDGADPARMHNYYTHLYNKVVHEVLQNDLGDAKGCLFARSATAGGQMFPVHWGGDCESTFEAMAETLRGGLSLGLCGFGFWAHDIGGFEGTPSPTLYKRWCQFGLLSSHSRLHGSGSYRVPWLFDEECSEVLREAVNRKLEMMPYLLSVALEAHEKGTPMMRPTFMEYPEDLNTWSIDTQFFLGPNLLVAPVFTDSGDVSFYVPADSEDEGEWVSWFDHSKRYKGGNWYSEKHDIKTLPLLLRPGTYTAVRPGATSPEQGGVEGIEVLTVGTVGGEGVQQTIRLIDPAQPDRVEMDLRVESMPNGGVEVSGGKIGVRVL</sequence>
<keyword evidence="3 6" id="KW-0326">Glycosidase</keyword>
<dbReference type="GO" id="GO:0061634">
    <property type="term" value="F:alpha-D-xyloside xylohydrolase"/>
    <property type="evidence" value="ECO:0007669"/>
    <property type="project" value="UniProtKB-EC"/>
</dbReference>
<protein>
    <recommendedName>
        <fullName evidence="5">alpha-D-xyloside xylohydrolase</fullName>
        <ecNumber evidence="5">3.2.1.177</ecNumber>
    </recommendedName>
</protein>
<dbReference type="InterPro" id="IPR011013">
    <property type="entry name" value="Gal_mutarotase_sf_dom"/>
</dbReference>
<evidence type="ECO:0000256" key="1">
    <source>
        <dbReference type="ARBA" id="ARBA00007806"/>
    </source>
</evidence>
<evidence type="ECO:0000259" key="7">
    <source>
        <dbReference type="Pfam" id="PF01055"/>
    </source>
</evidence>